<reference evidence="1 2" key="1">
    <citation type="submission" date="2019-05" db="EMBL/GenBank/DDBJ databases">
        <title>Another draft genome of Portunus trituberculatus and its Hox gene families provides insights of decapod evolution.</title>
        <authorList>
            <person name="Jeong J.-H."/>
            <person name="Song I."/>
            <person name="Kim S."/>
            <person name="Choi T."/>
            <person name="Kim D."/>
            <person name="Ryu S."/>
            <person name="Kim W."/>
        </authorList>
    </citation>
    <scope>NUCLEOTIDE SEQUENCE [LARGE SCALE GENOMIC DNA]</scope>
    <source>
        <tissue evidence="1">Muscle</tissue>
    </source>
</reference>
<name>A0A5B7FU42_PORTR</name>
<dbReference type="AlphaFoldDB" id="A0A5B7FU42"/>
<evidence type="ECO:0000313" key="1">
    <source>
        <dbReference type="EMBL" id="MPC48839.1"/>
    </source>
</evidence>
<dbReference type="EMBL" id="VSRR010008504">
    <property type="protein sequence ID" value="MPC48839.1"/>
    <property type="molecule type" value="Genomic_DNA"/>
</dbReference>
<accession>A0A5B7FU42</accession>
<gene>
    <name evidence="1" type="ORF">E2C01_042624</name>
</gene>
<organism evidence="1 2">
    <name type="scientific">Portunus trituberculatus</name>
    <name type="common">Swimming crab</name>
    <name type="synonym">Neptunus trituberculatus</name>
    <dbReference type="NCBI Taxonomy" id="210409"/>
    <lineage>
        <taxon>Eukaryota</taxon>
        <taxon>Metazoa</taxon>
        <taxon>Ecdysozoa</taxon>
        <taxon>Arthropoda</taxon>
        <taxon>Crustacea</taxon>
        <taxon>Multicrustacea</taxon>
        <taxon>Malacostraca</taxon>
        <taxon>Eumalacostraca</taxon>
        <taxon>Eucarida</taxon>
        <taxon>Decapoda</taxon>
        <taxon>Pleocyemata</taxon>
        <taxon>Brachyura</taxon>
        <taxon>Eubrachyura</taxon>
        <taxon>Portunoidea</taxon>
        <taxon>Portunidae</taxon>
        <taxon>Portuninae</taxon>
        <taxon>Portunus</taxon>
    </lineage>
</organism>
<keyword evidence="2" id="KW-1185">Reference proteome</keyword>
<protein>
    <submittedName>
        <fullName evidence="1">Uncharacterized protein</fullName>
    </submittedName>
</protein>
<proteinExistence type="predicted"/>
<evidence type="ECO:0000313" key="2">
    <source>
        <dbReference type="Proteomes" id="UP000324222"/>
    </source>
</evidence>
<comment type="caution">
    <text evidence="1">The sequence shown here is derived from an EMBL/GenBank/DDBJ whole genome shotgun (WGS) entry which is preliminary data.</text>
</comment>
<dbReference type="Proteomes" id="UP000324222">
    <property type="component" value="Unassembled WGS sequence"/>
</dbReference>
<sequence length="93" mass="10809">MLNVPPHALQRLFGDVIGHHLLHSSHLTSITDGAKTRRRKTFQDTYALLVFRPRWWKCSACAHLSKPLLSRCSISEQHHHSLDPSTLKHQKYY</sequence>